<evidence type="ECO:0000259" key="5">
    <source>
        <dbReference type="PROSITE" id="PS51379"/>
    </source>
</evidence>
<dbReference type="AlphaFoldDB" id="L0F8L0"/>
<dbReference type="KEGG" id="ddl:Desdi_1497"/>
<evidence type="ECO:0000313" key="7">
    <source>
        <dbReference type="Proteomes" id="UP000010797"/>
    </source>
</evidence>
<evidence type="ECO:0000313" key="6">
    <source>
        <dbReference type="EMBL" id="AGA68991.1"/>
    </source>
</evidence>
<dbReference type="SUPFAM" id="SSF54862">
    <property type="entry name" value="4Fe-4S ferredoxins"/>
    <property type="match status" value="1"/>
</dbReference>
<dbReference type="Gene3D" id="3.30.70.20">
    <property type="match status" value="1"/>
</dbReference>
<dbReference type="Pfam" id="PF12838">
    <property type="entry name" value="Fer4_7"/>
    <property type="match status" value="1"/>
</dbReference>
<dbReference type="OrthoDB" id="9804603at2"/>
<dbReference type="RefSeq" id="WP_015261984.1">
    <property type="nucleotide sequence ID" value="NC_019903.1"/>
</dbReference>
<keyword evidence="1" id="KW-0004">4Fe-4S</keyword>
<dbReference type="STRING" id="871963.Desdi_1497"/>
<keyword evidence="7" id="KW-1185">Reference proteome</keyword>
<keyword evidence="2" id="KW-0479">Metal-binding</keyword>
<dbReference type="Proteomes" id="UP000010797">
    <property type="component" value="Chromosome"/>
</dbReference>
<name>L0F8L0_DESDL</name>
<protein>
    <submittedName>
        <fullName evidence="6">4Fe-4S protein</fullName>
    </submittedName>
</protein>
<keyword evidence="4" id="KW-0411">Iron-sulfur</keyword>
<dbReference type="PANTHER" id="PTHR43687:SF1">
    <property type="entry name" value="FERREDOXIN III"/>
    <property type="match status" value="1"/>
</dbReference>
<dbReference type="PROSITE" id="PS51379">
    <property type="entry name" value="4FE4S_FER_2"/>
    <property type="match status" value="2"/>
</dbReference>
<feature type="domain" description="4Fe-4S ferredoxin-type" evidence="5">
    <location>
        <begin position="1"/>
        <end position="30"/>
    </location>
</feature>
<dbReference type="EMBL" id="CP003344">
    <property type="protein sequence ID" value="AGA68991.1"/>
    <property type="molecule type" value="Genomic_DNA"/>
</dbReference>
<dbReference type="InterPro" id="IPR050572">
    <property type="entry name" value="Fe-S_Ferredoxin"/>
</dbReference>
<dbReference type="GO" id="GO:0046872">
    <property type="term" value="F:metal ion binding"/>
    <property type="evidence" value="ECO:0007669"/>
    <property type="project" value="UniProtKB-KW"/>
</dbReference>
<feature type="domain" description="4Fe-4S ferredoxin-type" evidence="5">
    <location>
        <begin position="34"/>
        <end position="64"/>
    </location>
</feature>
<keyword evidence="3" id="KW-0408">Iron</keyword>
<accession>L0F8L0</accession>
<organism evidence="6 7">
    <name type="scientific">Desulfitobacterium dichloroeliminans (strain LMG P-21439 / DCA1)</name>
    <dbReference type="NCBI Taxonomy" id="871963"/>
    <lineage>
        <taxon>Bacteria</taxon>
        <taxon>Bacillati</taxon>
        <taxon>Bacillota</taxon>
        <taxon>Clostridia</taxon>
        <taxon>Eubacteriales</taxon>
        <taxon>Desulfitobacteriaceae</taxon>
        <taxon>Desulfitobacterium</taxon>
    </lineage>
</organism>
<dbReference type="PROSITE" id="PS00198">
    <property type="entry name" value="4FE4S_FER_1"/>
    <property type="match status" value="2"/>
</dbReference>
<dbReference type="InterPro" id="IPR017900">
    <property type="entry name" value="4Fe4S_Fe_S_CS"/>
</dbReference>
<evidence type="ECO:0000256" key="3">
    <source>
        <dbReference type="ARBA" id="ARBA00023004"/>
    </source>
</evidence>
<proteinExistence type="predicted"/>
<evidence type="ECO:0000256" key="1">
    <source>
        <dbReference type="ARBA" id="ARBA00022485"/>
    </source>
</evidence>
<gene>
    <name evidence="6" type="ordered locus">Desdi_1497</name>
</gene>
<dbReference type="InterPro" id="IPR017896">
    <property type="entry name" value="4Fe4S_Fe-S-bd"/>
</dbReference>
<evidence type="ECO:0000256" key="4">
    <source>
        <dbReference type="ARBA" id="ARBA00023014"/>
    </source>
</evidence>
<dbReference type="PANTHER" id="PTHR43687">
    <property type="entry name" value="ADENYLYLSULFATE REDUCTASE, BETA SUBUNIT"/>
    <property type="match status" value="1"/>
</dbReference>
<sequence>MPPVIDQNKCNKCGICAQICPLDVIRVEMKNQEKEMVVKYPDECWYCRACVIDCPKEAIKIRYPLSHMMLHMEVPNA</sequence>
<dbReference type="GO" id="GO:0051539">
    <property type="term" value="F:4 iron, 4 sulfur cluster binding"/>
    <property type="evidence" value="ECO:0007669"/>
    <property type="project" value="UniProtKB-KW"/>
</dbReference>
<reference evidence="7" key="1">
    <citation type="submission" date="2012-02" db="EMBL/GenBank/DDBJ databases">
        <title>Complete sequence of Desulfitobacterium dichloroeliminans LMG P-21439.</title>
        <authorList>
            <person name="Lucas S."/>
            <person name="Han J."/>
            <person name="Lapidus A."/>
            <person name="Cheng J.-F."/>
            <person name="Goodwin L."/>
            <person name="Pitluck S."/>
            <person name="Peters L."/>
            <person name="Ovchinnikova G."/>
            <person name="Teshima H."/>
            <person name="Detter J.C."/>
            <person name="Han C."/>
            <person name="Tapia R."/>
            <person name="Land M."/>
            <person name="Hauser L."/>
            <person name="Kyrpides N."/>
            <person name="Ivanova N."/>
            <person name="Pagani I."/>
            <person name="Kruse T."/>
            <person name="de Vos W.M."/>
            <person name="Boon N."/>
            <person name="Smidt H."/>
            <person name="Woyke T."/>
        </authorList>
    </citation>
    <scope>NUCLEOTIDE SEQUENCE [LARGE SCALE GENOMIC DNA]</scope>
    <source>
        <strain evidence="7">LMG P-21439 / DCA1</strain>
    </source>
</reference>
<dbReference type="eggNOG" id="ENOG502ZN1Y">
    <property type="taxonomic scope" value="Bacteria"/>
</dbReference>
<dbReference type="HOGENOM" id="CLU_139698_5_5_9"/>
<evidence type="ECO:0000256" key="2">
    <source>
        <dbReference type="ARBA" id="ARBA00022723"/>
    </source>
</evidence>